<dbReference type="GO" id="GO:0004860">
    <property type="term" value="F:protein kinase inhibitor activity"/>
    <property type="evidence" value="ECO:0007669"/>
    <property type="project" value="UniProtKB-KW"/>
</dbReference>
<dbReference type="PANTHER" id="PTHR30289">
    <property type="entry name" value="UNCHARACTERIZED PROTEIN YBCL-RELATED"/>
    <property type="match status" value="1"/>
</dbReference>
<dbReference type="Proteomes" id="UP001369082">
    <property type="component" value="Unassembled WGS sequence"/>
</dbReference>
<proteinExistence type="predicted"/>
<evidence type="ECO:0000256" key="2">
    <source>
        <dbReference type="SAM" id="SignalP"/>
    </source>
</evidence>
<keyword evidence="4" id="KW-0649">Protein kinase inhibitor</keyword>
<feature type="compositionally biased region" description="Polar residues" evidence="1">
    <location>
        <begin position="193"/>
        <end position="203"/>
    </location>
</feature>
<dbReference type="Pfam" id="PF01161">
    <property type="entry name" value="PBP"/>
    <property type="match status" value="1"/>
</dbReference>
<dbReference type="SUPFAM" id="SSF49777">
    <property type="entry name" value="PEBP-like"/>
    <property type="match status" value="1"/>
</dbReference>
<comment type="caution">
    <text evidence="4">The sequence shown here is derived from an EMBL/GenBank/DDBJ whole genome shotgun (WGS) entry which is preliminary data.</text>
</comment>
<evidence type="ECO:0000313" key="4">
    <source>
        <dbReference type="EMBL" id="MEL0629216.1"/>
    </source>
</evidence>
<feature type="signal peptide" evidence="2">
    <location>
        <begin position="1"/>
        <end position="19"/>
    </location>
</feature>
<dbReference type="RefSeq" id="WP_341597229.1">
    <property type="nucleotide sequence ID" value="NZ_JBAKAZ010000017.1"/>
</dbReference>
<feature type="region of interest" description="Disordered" evidence="1">
    <location>
        <begin position="179"/>
        <end position="203"/>
    </location>
</feature>
<evidence type="ECO:0000256" key="1">
    <source>
        <dbReference type="SAM" id="MobiDB-lite"/>
    </source>
</evidence>
<dbReference type="EMBL" id="JBAKAZ010000017">
    <property type="protein sequence ID" value="MEL0629216.1"/>
    <property type="molecule type" value="Genomic_DNA"/>
</dbReference>
<dbReference type="CDD" id="cd00865">
    <property type="entry name" value="PEBP_bact_arch"/>
    <property type="match status" value="1"/>
</dbReference>
<dbReference type="PROSITE" id="PS51257">
    <property type="entry name" value="PROKAR_LIPOPROTEIN"/>
    <property type="match status" value="1"/>
</dbReference>
<gene>
    <name evidence="4" type="ORF">V6256_06305</name>
</gene>
<name>A0ABU9GPH5_9GAMM</name>
<feature type="domain" description="YHYH" evidence="3">
    <location>
        <begin position="266"/>
        <end position="366"/>
    </location>
</feature>
<evidence type="ECO:0000259" key="3">
    <source>
        <dbReference type="Pfam" id="PF14240"/>
    </source>
</evidence>
<dbReference type="InterPro" id="IPR036610">
    <property type="entry name" value="PEBP-like_sf"/>
</dbReference>
<dbReference type="Gene3D" id="3.90.280.10">
    <property type="entry name" value="PEBP-like"/>
    <property type="match status" value="1"/>
</dbReference>
<organism evidence="4 5">
    <name type="scientific">Psychromonas aquatilis</name>
    <dbReference type="NCBI Taxonomy" id="2005072"/>
    <lineage>
        <taxon>Bacteria</taxon>
        <taxon>Pseudomonadati</taxon>
        <taxon>Pseudomonadota</taxon>
        <taxon>Gammaproteobacteria</taxon>
        <taxon>Alteromonadales</taxon>
        <taxon>Psychromonadaceae</taxon>
        <taxon>Psychromonas</taxon>
    </lineage>
</organism>
<feature type="chain" id="PRO_5046867509" evidence="2">
    <location>
        <begin position="20"/>
        <end position="510"/>
    </location>
</feature>
<accession>A0ABU9GPH5</accession>
<dbReference type="InterPro" id="IPR008914">
    <property type="entry name" value="PEBP"/>
</dbReference>
<sequence>MNKIWISTITLLCSVLLSACNDLSNQQTKFTVSSSVMQDGGTLPKLYTCDGESITPPISWHDAPEGTKSYVVIVHHNAPEGIHTYLTLYNLAANISKLDSDLSLNTEQVTQGINSINEHTEYAPPCSKGPGKKAYTFTVYALSDLLELSDNTQVDRATLLKAMEGITLASANMSVTYQRGETDQQHAPEPPIKSTQPMPQDNDSQRCQVIEDSIKEAGFADSVKVTCDQEYAYVKSSTYPDHPMMTGITGTNEQVPVPAENYAAPIKLHPQKATEITTIDAAVGVAVNGVPIYDYSSQGELSVNQYDASHDTLALGQLDICGGHSGRGDDYHYHVAPTCMIDAMKNQGSDAIIGWGYDGYPLYGNENPDGSTIAEGSLDVCNGQTDAQFGYRYHTSTKPPYIIQCLVGEVDTSELPRVAPLSGDTQGIRADLKPPRGGVDDLQYITEEDGSRSMRYSYQGESYFTTYRASEQGEQCYDFEQKTISNEGKIETGTFCRGPQMSDQKVNLKK</sequence>
<dbReference type="InterPro" id="IPR005247">
    <property type="entry name" value="YbhB_YbcL/LppC-like"/>
</dbReference>
<evidence type="ECO:0000313" key="5">
    <source>
        <dbReference type="Proteomes" id="UP001369082"/>
    </source>
</evidence>
<keyword evidence="5" id="KW-1185">Reference proteome</keyword>
<dbReference type="NCBIfam" id="TIGR00481">
    <property type="entry name" value="YbhB/YbcL family Raf kinase inhibitor-like protein"/>
    <property type="match status" value="1"/>
</dbReference>
<dbReference type="Pfam" id="PF14240">
    <property type="entry name" value="YHYH"/>
    <property type="match status" value="1"/>
</dbReference>
<dbReference type="PANTHER" id="PTHR30289:SF8">
    <property type="entry name" value="YHYH DOMAIN-CONTAINING PROTEIN"/>
    <property type="match status" value="1"/>
</dbReference>
<keyword evidence="2" id="KW-0732">Signal</keyword>
<protein>
    <submittedName>
        <fullName evidence="4">YbhB/YbcL family Raf kinase inhibitor-like protein</fullName>
    </submittedName>
</protein>
<reference evidence="4 5" key="1">
    <citation type="submission" date="2024-02" db="EMBL/GenBank/DDBJ databases">
        <title>Bacteria isolated from the canopy kelp, Nereocystis luetkeana.</title>
        <authorList>
            <person name="Pfister C.A."/>
            <person name="Younker I.T."/>
            <person name="Light S.H."/>
        </authorList>
    </citation>
    <scope>NUCLEOTIDE SEQUENCE [LARGE SCALE GENOMIC DNA]</scope>
    <source>
        <strain evidence="4 5">TI.1.05</strain>
    </source>
</reference>
<dbReference type="InterPro" id="IPR025924">
    <property type="entry name" value="YHYH_dom"/>
</dbReference>